<evidence type="ECO:0000256" key="4">
    <source>
        <dbReference type="ARBA" id="ARBA00022801"/>
    </source>
</evidence>
<dbReference type="FunCoup" id="F6GSY6">
    <property type="interactions" value="775"/>
</dbReference>
<dbReference type="AlphaFoldDB" id="F6GSY6"/>
<feature type="domain" description="Fungal lipase-type" evidence="7">
    <location>
        <begin position="280"/>
        <end position="426"/>
    </location>
</feature>
<evidence type="ECO:0000256" key="2">
    <source>
        <dbReference type="ARBA" id="ARBA00004496"/>
    </source>
</evidence>
<evidence type="ECO:0000313" key="9">
    <source>
        <dbReference type="EMBL" id="CCB43027.1"/>
    </source>
</evidence>
<dbReference type="PaxDb" id="29760-VIT_17s0000g07400.t01"/>
<dbReference type="GO" id="GO:0009862">
    <property type="term" value="P:systemic acquired resistance, salicylic acid mediated signaling pathway"/>
    <property type="evidence" value="ECO:0000318"/>
    <property type="project" value="GO_Central"/>
</dbReference>
<dbReference type="SUPFAM" id="SSF53474">
    <property type="entry name" value="alpha/beta-Hydrolases"/>
    <property type="match status" value="1"/>
</dbReference>
<sequence>MGTCNFPSLKSLGDDGVALVNGSFLQRFNAIHSSLAKKSTQAMLCLQATGELEKLKSRNQDKIINDYKQKIEGELRKLSKYKEKAETCGLGYYDSFKLQEKEDGFQANVSRLVLAGYWDEMMEMLKAYKLPDEFEKSHDCIRLGTDYRRTVEPLDIANFYRHAKDEETGFYVKKGTRPKRYRYIQNWLEHAEKKPSGSRSESCFWAEVEDLRIKTRSNGSSPEIKQKRENLHRENMGETLDRIGLSGEVINAAASLAMKAHDSTREPFLLKKPRGLSVAVVAFAGSWLPDDWCAETPFGETTIDAGTFPSLKSLGDDGVALVNGSFLRRFKAILGQSSLAEKVKKVIGEKKRVVFTGYSSGAPVAILATLCLLEKPEPNQSPPRCVTFGSPLVGDRIFGHAVRREKWSDHFVHFVMRYDVIPRIMLAPSSTEHKQILDFFNPRSEFFRKPIDSPLGFYSSVMRNASLVANYDACNLMGCRIPALETLRNFIELSPYRPFGTYIFCTGNGKLVVVRNSNAVLQMLFYCAQWTQEEAAGVAQRSLSEHLAYKDEIQESLGMQNVVYLDRLEEIPVSSDGSPATVNTALNDLGLSPQGRLCLQAAGELEKRKSRNQDKIINDYKQKIEGELRELRKYKEKAETCGLGYYDSFKLNKYEEDFRANVSRLVLAGF</sequence>
<accession>F6GSY6</accession>
<dbReference type="InParanoid" id="F6GSY6"/>
<dbReference type="InterPro" id="IPR002921">
    <property type="entry name" value="Fungal_lipase-type"/>
</dbReference>
<evidence type="ECO:0000313" key="10">
    <source>
        <dbReference type="Proteomes" id="UP000009183"/>
    </source>
</evidence>
<proteinExistence type="predicted"/>
<name>F6GSY6_VITVI</name>
<dbReference type="Proteomes" id="UP000009183">
    <property type="component" value="Chromosome 17"/>
</dbReference>
<dbReference type="HOGENOM" id="CLU_410174_0_0_1"/>
<evidence type="ECO:0000259" key="7">
    <source>
        <dbReference type="Pfam" id="PF01764"/>
    </source>
</evidence>
<comment type="subcellular location">
    <subcellularLocation>
        <location evidence="2">Cytoplasm</location>
    </subcellularLocation>
    <subcellularLocation>
        <location evidence="1">Nucleus</location>
    </subcellularLocation>
</comment>
<dbReference type="EMBL" id="FN594950">
    <property type="protein sequence ID" value="CCB43027.1"/>
    <property type="molecule type" value="Genomic_DNA"/>
</dbReference>
<dbReference type="GO" id="GO:0016787">
    <property type="term" value="F:hydrolase activity"/>
    <property type="evidence" value="ECO:0007669"/>
    <property type="project" value="UniProtKB-KW"/>
</dbReference>
<dbReference type="InterPro" id="IPR029058">
    <property type="entry name" value="AB_hydrolase_fold"/>
</dbReference>
<dbReference type="STRING" id="29760.F6GSY6"/>
<keyword evidence="6" id="KW-0539">Nucleus</keyword>
<evidence type="ECO:0000256" key="5">
    <source>
        <dbReference type="ARBA" id="ARBA00022821"/>
    </source>
</evidence>
<evidence type="ECO:0000256" key="6">
    <source>
        <dbReference type="ARBA" id="ARBA00023242"/>
    </source>
</evidence>
<dbReference type="SMR" id="F6GSY6"/>
<dbReference type="InterPro" id="IPR041266">
    <property type="entry name" value="EDS1_EP"/>
</dbReference>
<dbReference type="Pfam" id="PF01764">
    <property type="entry name" value="Lipase_3"/>
    <property type="match status" value="1"/>
</dbReference>
<dbReference type="PANTHER" id="PTHR47090:SF2">
    <property type="entry name" value="PROTEIN EDS1-RELATED"/>
    <property type="match status" value="1"/>
</dbReference>
<organism evidence="9 10">
    <name type="scientific">Vitis vinifera</name>
    <name type="common">Grape</name>
    <dbReference type="NCBI Taxonomy" id="29760"/>
    <lineage>
        <taxon>Eukaryota</taxon>
        <taxon>Viridiplantae</taxon>
        <taxon>Streptophyta</taxon>
        <taxon>Embryophyta</taxon>
        <taxon>Tracheophyta</taxon>
        <taxon>Spermatophyta</taxon>
        <taxon>Magnoliopsida</taxon>
        <taxon>eudicotyledons</taxon>
        <taxon>Gunneridae</taxon>
        <taxon>Pentapetalae</taxon>
        <taxon>rosids</taxon>
        <taxon>Vitales</taxon>
        <taxon>Vitaceae</taxon>
        <taxon>Viteae</taxon>
        <taxon>Vitis</taxon>
    </lineage>
</organism>
<gene>
    <name evidence="9" type="ordered locus">VIT_17s0000g07400</name>
</gene>
<dbReference type="GO" id="GO:0005634">
    <property type="term" value="C:nucleus"/>
    <property type="evidence" value="ECO:0007669"/>
    <property type="project" value="UniProtKB-SubCell"/>
</dbReference>
<evidence type="ECO:0000259" key="8">
    <source>
        <dbReference type="Pfam" id="PF18117"/>
    </source>
</evidence>
<evidence type="ECO:0000256" key="1">
    <source>
        <dbReference type="ARBA" id="ARBA00004123"/>
    </source>
</evidence>
<evidence type="ECO:0000256" key="3">
    <source>
        <dbReference type="ARBA" id="ARBA00022490"/>
    </source>
</evidence>
<keyword evidence="3" id="KW-0963">Cytoplasm</keyword>
<reference evidence="10" key="1">
    <citation type="journal article" date="2007" name="Nature">
        <title>The grapevine genome sequence suggests ancestral hexaploidization in major angiosperm phyla.</title>
        <authorList>
            <consortium name="The French-Italian Public Consortium for Grapevine Genome Characterization."/>
            <person name="Jaillon O."/>
            <person name="Aury J.-M."/>
            <person name="Noel B."/>
            <person name="Policriti A."/>
            <person name="Clepet C."/>
            <person name="Casagrande A."/>
            <person name="Choisne N."/>
            <person name="Aubourg S."/>
            <person name="Vitulo N."/>
            <person name="Jubin C."/>
            <person name="Vezzi A."/>
            <person name="Legeai F."/>
            <person name="Hugueney P."/>
            <person name="Dasilva C."/>
            <person name="Horner D."/>
            <person name="Mica E."/>
            <person name="Jublot D."/>
            <person name="Poulain J."/>
            <person name="Bruyere C."/>
            <person name="Billault A."/>
            <person name="Segurens B."/>
            <person name="Gouyvenoux M."/>
            <person name="Ugarte E."/>
            <person name="Cattonaro F."/>
            <person name="Anthouard V."/>
            <person name="Vico V."/>
            <person name="Del Fabbro C."/>
            <person name="Alaux M."/>
            <person name="Di Gaspero G."/>
            <person name="Dumas V."/>
            <person name="Felice N."/>
            <person name="Paillard S."/>
            <person name="Juman I."/>
            <person name="Moroldo M."/>
            <person name="Scalabrin S."/>
            <person name="Canaguier A."/>
            <person name="Le Clainche I."/>
            <person name="Malacrida G."/>
            <person name="Durand E."/>
            <person name="Pesole G."/>
            <person name="Laucou V."/>
            <person name="Chatelet P."/>
            <person name="Merdinoglu D."/>
            <person name="Delledonne M."/>
            <person name="Pezzotti M."/>
            <person name="Lecharny A."/>
            <person name="Scarpelli C."/>
            <person name="Artiguenave F."/>
            <person name="Pe M.E."/>
            <person name="Valle G."/>
            <person name="Morgante M."/>
            <person name="Caboche M."/>
            <person name="Adam-Blondon A.-F."/>
            <person name="Weissenbach J."/>
            <person name="Quetier F."/>
            <person name="Wincker P."/>
        </authorList>
    </citation>
    <scope>NUCLEOTIDE SEQUENCE [LARGE SCALE GENOMIC DNA]</scope>
    <source>
        <strain evidence="10">cv. Pinot noir / PN40024</strain>
    </source>
</reference>
<dbReference type="GO" id="GO:0006629">
    <property type="term" value="P:lipid metabolic process"/>
    <property type="evidence" value="ECO:0007669"/>
    <property type="project" value="InterPro"/>
</dbReference>
<dbReference type="Pfam" id="PF18117">
    <property type="entry name" value="EDS1_EP"/>
    <property type="match status" value="1"/>
</dbReference>
<feature type="domain" description="EDS1 EP" evidence="8">
    <location>
        <begin position="77"/>
        <end position="233"/>
    </location>
</feature>
<keyword evidence="10" id="KW-1185">Reference proteome</keyword>
<dbReference type="PANTHER" id="PTHR47090">
    <property type="entry name" value="PROTEIN EDS1-RELATED"/>
    <property type="match status" value="1"/>
</dbReference>
<dbReference type="Gene3D" id="3.40.50.1820">
    <property type="entry name" value="alpha/beta hydrolase"/>
    <property type="match status" value="1"/>
</dbReference>
<dbReference type="GO" id="GO:0005737">
    <property type="term" value="C:cytoplasm"/>
    <property type="evidence" value="ECO:0007669"/>
    <property type="project" value="UniProtKB-SubCell"/>
</dbReference>
<dbReference type="eggNOG" id="ENOG502QR4E">
    <property type="taxonomic scope" value="Eukaryota"/>
</dbReference>
<protein>
    <recommendedName>
        <fullName evidence="11">Protein EDS1L</fullName>
    </recommendedName>
</protein>
<dbReference type="InterPro" id="IPR044214">
    <property type="entry name" value="EDS1-like"/>
</dbReference>
<evidence type="ECO:0008006" key="11">
    <source>
        <dbReference type="Google" id="ProtNLM"/>
    </source>
</evidence>
<keyword evidence="4" id="KW-0378">Hydrolase</keyword>
<keyword evidence="5" id="KW-0611">Plant defense</keyword>